<dbReference type="InterPro" id="IPR014756">
    <property type="entry name" value="Ig_E-set"/>
</dbReference>
<dbReference type="Pfam" id="PF20009">
    <property type="entry name" value="GEVED"/>
    <property type="match status" value="2"/>
</dbReference>
<dbReference type="RefSeq" id="WP_133610681.1">
    <property type="nucleotide sequence ID" value="NZ_SNZC01000005.1"/>
</dbReference>
<feature type="domain" description="GEVED" evidence="3">
    <location>
        <begin position="728"/>
        <end position="806"/>
    </location>
</feature>
<dbReference type="InterPro" id="IPR044023">
    <property type="entry name" value="Ig_7"/>
</dbReference>
<organism evidence="5 6">
    <name type="scientific">Flavobacterium cheniae</name>
    <dbReference type="NCBI Taxonomy" id="295428"/>
    <lineage>
        <taxon>Bacteria</taxon>
        <taxon>Pseudomonadati</taxon>
        <taxon>Bacteroidota</taxon>
        <taxon>Flavobacteriia</taxon>
        <taxon>Flavobacteriales</taxon>
        <taxon>Flavobacteriaceae</taxon>
        <taxon>Flavobacterium</taxon>
    </lineage>
</organism>
<dbReference type="OrthoDB" id="1652165at2"/>
<dbReference type="Proteomes" id="UP000315312">
    <property type="component" value="Unassembled WGS sequence"/>
</dbReference>
<dbReference type="SUPFAM" id="SSF49265">
    <property type="entry name" value="Fibronectin type III"/>
    <property type="match status" value="1"/>
</dbReference>
<dbReference type="Gene3D" id="2.60.120.260">
    <property type="entry name" value="Galactose-binding domain-like"/>
    <property type="match status" value="1"/>
</dbReference>
<reference evidence="5 6" key="1">
    <citation type="journal article" date="2015" name="Stand. Genomic Sci.">
        <title>Genomic Encyclopedia of Bacterial and Archaeal Type Strains, Phase III: the genomes of soil and plant-associated and newly described type strains.</title>
        <authorList>
            <person name="Whitman W.B."/>
            <person name="Woyke T."/>
            <person name="Klenk H.P."/>
            <person name="Zhou Y."/>
            <person name="Lilburn T.G."/>
            <person name="Beck B.J."/>
            <person name="De Vos P."/>
            <person name="Vandamme P."/>
            <person name="Eisen J.A."/>
            <person name="Garrity G."/>
            <person name="Hugenholtz P."/>
            <person name="Kyrpides N.C."/>
        </authorList>
    </citation>
    <scope>NUCLEOTIDE SEQUENCE [LARGE SCALE GENOMIC DNA]</scope>
    <source>
        <strain evidence="5 6">CGMCC 1.6844</strain>
    </source>
</reference>
<evidence type="ECO:0000259" key="4">
    <source>
        <dbReference type="Pfam" id="PF21722"/>
    </source>
</evidence>
<dbReference type="CDD" id="cd00603">
    <property type="entry name" value="IPT_PCSR"/>
    <property type="match status" value="1"/>
</dbReference>
<evidence type="ECO:0000313" key="5">
    <source>
        <dbReference type="EMBL" id="TWH93465.1"/>
    </source>
</evidence>
<feature type="domain" description="Ig-like" evidence="2">
    <location>
        <begin position="1302"/>
        <end position="1387"/>
    </location>
</feature>
<evidence type="ECO:0000313" key="6">
    <source>
        <dbReference type="Proteomes" id="UP000315312"/>
    </source>
</evidence>
<sequence length="2244" mass="230492">MKQNYNLLTHSNALTLAWNNFFLKGKTQTISLFVIFFTLFGFSDAFGQFPGNDNVAGAAKIFNVPAGVTSVTASAWGAGGGGGGSSTNGAGGNGGGGGGATTRVIAVTGGTTTFTYTVGGAGTAGAAGATGGNGGLSNITSLAPATNMIANGGTGGRANALALNLPVNSAGGTASGGTTNNTGSNGILGGASGGNGGNSATVIGIFGAGGNGQTNNPGLPGTIPGGGGGGGERGGGNQPGGAGANGQVSFQYIGVTNITPNPVCVGSTITITGFNFNLGATTITVNGTACTSVTVVNATTITAVIAAGTTSGTVVITNPNGTNNGQTLTVNPLPAAIAGGSATVCTGASTPAFTSATGGGTWSVIPGTGTASISVGGVLTGTTAGTVTVRYTLPTGCFVNSGTITIEQTPGAIAGGSATVCNGASTPAFTNPNAGGTWSVLNGTGTATITGGGVLTGTSPGTVTVRYTIGTCTPATFNVTVVAPPPAIGGGAITVCTGANTPAFTNATGGGTWSIINGTGSATINPATGVATGVTAGDVTVVYTVSGCSTTTNLTVTTVPVVVTGPTPTNAATGICYSGVGAISSISWGASSGASSYDVYFGAGSVPGTVTANVATNSYNTGALAASTTYFWRVVAINACGNAVTSATFSFTTAAAPCVPSYCVPTFTSGVEPISNVTFNTINNTSANVCSAGLQYEDFSGTSTTVIKSSIYNLSVTGNTCGNFTNNIRAYVDWNIDGDFLDAGESFDIGTITNSATGIATLPITIPAGATTGVARMRIMKRFGGYPTSACQTGAGFGQAEDYSLNIIEPANCTGMPLAGTATPATQTITTGTSTNISVVGYSTNLGITFQWQQATAPAGPYTNVVGGSGATTATYTTPNLATPTYYICVVTCTNSSLSANSTVAEVLVANQVLVSGLGTNNVNCGTNVVLKDHAGDANYGNARDDWSALNVTSTAVVNISGTYDTQSGSDGIILYDGVGILGTQLAVYTGTGTINYTGTPGQTITVRFVSNGSVVASGFVLNVTYSGNCNIPCVAPTALPTALSLTATGTVISGAFTHAVPQPDNYLVVVSTNPVAPTPANGTSYAVGATVGAGYTVVANGTNNSFSASGLLNSTTYYIYVFSFNRLCIGGPLYLGNLNGSITTTATDPYCIATSNVSTRYIENIFTVGAITNLNNMGTGRAPSGYADYTASTPVTQIPGGGVAIDYLLRVSRQFISMWVDWNNDGDFVDGGEAVYTSTAVQTIEGTGGFVVPPAQPLGTYRIRIRTHETVSAINPCTSPYPTGETEDYRLVVVADCLAKPVALYDGSRCDNGTVVLGVEGSAGVTEFRFYDSLYGGNLIGTQAAVPGTTNWTTPFLTATTKYYVTAFNGSCESWYREEIIATVNPTANIVVTPSVPEVCGENNVVQIDAGGDEVIDYLVNEEFEGGLGTMVRFNVAGQANVDTQWTGRTSPYVPVGSVWKPALTSRAIGNGFALANSDFTAPNPKDTQLRTAVLDASAYSDLTLSFRHHFSYYPGEPVQFGYVDVSTDGGASWPTTLATYTSNQGFAGQFSTVNIDLSAFAGQPSLMVRFRYYLAGGSAWCNGWAIDDVQLYGTRPLNTTFTWTGGTVDAFIDPACSTPYVAQAVSTVYVRPTALQLASTSWSFTANATLGNGCPISEFIVINNKTKLWKGNVDNNWYNANNWEPVGVPDANTCVFIYPGTPAINTSNINTATNDGFAKTVTVRPSGVLTIHPGNDLTVTDNVTVDAGGTFNIENSGSLIQVNNLANSGNISMRRNVNLRKLDYVYWSSPVANFQVSAVSPGTSAGYRFKWIPTIGTNLNGWGNWTAANEAMVAGKGYIVRGPNTYTTVLQNFTANFVGVPNNGIINMPISRGIYDGADYATGASATLATRDDDNWNLIGNPYPSAVNANLFLATNTNIAGFIKYWTHGTLPSAVTSDPFYNNYAQNYTVGDYVTYNATGANPAIGNGNIAAGQGFFVLMNHSSAATTENVVFNNSMRRNDYRNDIFYRNANVTDAGSEEKHRIWLNLITPSSTSSTTLIGYIAGATNELDRMFDAPALDVKTNFELYSFSNADKLNIQGKALPFNNEDLIPLGVKISQNGIHTLGISTVDGLFTDTAQNIYLEDKTLGITHDLRVAPYSFTGAVGNYENRFVLKFNNATLGNEDFTANAVTVYTNEFINITATNQTIKSVKIYDLLGRVLGTFDNVNSETFTSKNIAKTQTALLVEVKLDNGATKTYKVIF</sequence>
<accession>A0A562KE08</accession>
<feature type="compositionally biased region" description="Gly residues" evidence="1">
    <location>
        <begin position="223"/>
        <end position="243"/>
    </location>
</feature>
<evidence type="ECO:0000259" key="3">
    <source>
        <dbReference type="Pfam" id="PF20009"/>
    </source>
</evidence>
<protein>
    <submittedName>
        <fullName evidence="5">Uncharacterized protein</fullName>
    </submittedName>
</protein>
<comment type="caution">
    <text evidence="5">The sequence shown here is derived from an EMBL/GenBank/DDBJ whole genome shotgun (WGS) entry which is preliminary data.</text>
</comment>
<proteinExistence type="predicted"/>
<name>A0A562KE08_9FLAO</name>
<dbReference type="InterPro" id="IPR035914">
    <property type="entry name" value="Sperma_CUB_dom_sf"/>
</dbReference>
<gene>
    <name evidence="5" type="ORF">IP97_01976</name>
</gene>
<evidence type="ECO:0000259" key="2">
    <source>
        <dbReference type="Pfam" id="PF19081"/>
    </source>
</evidence>
<dbReference type="SUPFAM" id="SSF49854">
    <property type="entry name" value="Spermadhesin, CUB domain"/>
    <property type="match status" value="1"/>
</dbReference>
<dbReference type="InterPro" id="IPR045474">
    <property type="entry name" value="GEVED"/>
</dbReference>
<feature type="region of interest" description="Disordered" evidence="1">
    <location>
        <begin position="211"/>
        <end position="243"/>
    </location>
</feature>
<feature type="domain" description="GEVED" evidence="3">
    <location>
        <begin position="1217"/>
        <end position="1292"/>
    </location>
</feature>
<dbReference type="InterPro" id="IPR036116">
    <property type="entry name" value="FN3_sf"/>
</dbReference>
<dbReference type="InterPro" id="IPR049304">
    <property type="entry name" value="Gly_rich_dom"/>
</dbReference>
<dbReference type="SUPFAM" id="SSF81296">
    <property type="entry name" value="E set domains"/>
    <property type="match status" value="1"/>
</dbReference>
<evidence type="ECO:0000256" key="1">
    <source>
        <dbReference type="SAM" id="MobiDB-lite"/>
    </source>
</evidence>
<dbReference type="InterPro" id="IPR013783">
    <property type="entry name" value="Ig-like_fold"/>
</dbReference>
<keyword evidence="6" id="KW-1185">Reference proteome</keyword>
<dbReference type="Pfam" id="PF21722">
    <property type="entry name" value="Gly_rich_2"/>
    <property type="match status" value="1"/>
</dbReference>
<feature type="domain" description="Glycine-rich" evidence="4">
    <location>
        <begin position="61"/>
        <end position="252"/>
    </location>
</feature>
<dbReference type="Pfam" id="PF19081">
    <property type="entry name" value="Ig_7"/>
    <property type="match status" value="1"/>
</dbReference>
<dbReference type="EMBL" id="VLKM01000008">
    <property type="protein sequence ID" value="TWH93465.1"/>
    <property type="molecule type" value="Genomic_DNA"/>
</dbReference>
<dbReference type="Gene3D" id="2.60.40.10">
    <property type="entry name" value="Immunoglobulins"/>
    <property type="match status" value="2"/>
</dbReference>